<organism evidence="3 4">
    <name type="scientific">Trema orientale</name>
    <name type="common">Charcoal tree</name>
    <name type="synonym">Celtis orientalis</name>
    <dbReference type="NCBI Taxonomy" id="63057"/>
    <lineage>
        <taxon>Eukaryota</taxon>
        <taxon>Viridiplantae</taxon>
        <taxon>Streptophyta</taxon>
        <taxon>Embryophyta</taxon>
        <taxon>Tracheophyta</taxon>
        <taxon>Spermatophyta</taxon>
        <taxon>Magnoliopsida</taxon>
        <taxon>eudicotyledons</taxon>
        <taxon>Gunneridae</taxon>
        <taxon>Pentapetalae</taxon>
        <taxon>rosids</taxon>
        <taxon>fabids</taxon>
        <taxon>Rosales</taxon>
        <taxon>Cannabaceae</taxon>
        <taxon>Trema</taxon>
    </lineage>
</organism>
<dbReference type="STRING" id="63057.A0A2P5DAB7"/>
<dbReference type="InParanoid" id="A0A2P5DAB7"/>
<comment type="caution">
    <text evidence="3">The sequence shown here is derived from an EMBL/GenBank/DDBJ whole genome shotgun (WGS) entry which is preliminary data.</text>
</comment>
<gene>
    <name evidence="3" type="ORF">TorRG33x02_257720</name>
</gene>
<protein>
    <submittedName>
        <fullName evidence="3">StAR lipid transfer-like protein</fullName>
    </submittedName>
</protein>
<keyword evidence="4" id="KW-1185">Reference proteome</keyword>
<evidence type="ECO:0000313" key="3">
    <source>
        <dbReference type="EMBL" id="PON70222.1"/>
    </source>
</evidence>
<dbReference type="PANTHER" id="PTHR37744:SF1">
    <property type="entry name" value="STAR LIPID TRANSFER-LIKE PROTEIN"/>
    <property type="match status" value="1"/>
</dbReference>
<dbReference type="PANTHER" id="PTHR37744">
    <property type="entry name" value="STAR LIPID TRANSFER-LIKE PROTEIN"/>
    <property type="match status" value="1"/>
</dbReference>
<keyword evidence="2" id="KW-0472">Membrane</keyword>
<dbReference type="Proteomes" id="UP000237000">
    <property type="component" value="Unassembled WGS sequence"/>
</dbReference>
<dbReference type="AlphaFoldDB" id="A0A2P5DAB7"/>
<evidence type="ECO:0000313" key="4">
    <source>
        <dbReference type="Proteomes" id="UP000237000"/>
    </source>
</evidence>
<name>A0A2P5DAB7_TREOI</name>
<dbReference type="FunCoup" id="A0A2P5DAB7">
    <property type="interactions" value="440"/>
</dbReference>
<evidence type="ECO:0000256" key="2">
    <source>
        <dbReference type="SAM" id="Phobius"/>
    </source>
</evidence>
<feature type="transmembrane region" description="Helical" evidence="2">
    <location>
        <begin position="69"/>
        <end position="90"/>
    </location>
</feature>
<keyword evidence="2" id="KW-0812">Transmembrane</keyword>
<evidence type="ECO:0000256" key="1">
    <source>
        <dbReference type="SAM" id="MobiDB-lite"/>
    </source>
</evidence>
<feature type="region of interest" description="Disordered" evidence="1">
    <location>
        <begin position="1"/>
        <end position="32"/>
    </location>
</feature>
<keyword evidence="2" id="KW-1133">Transmembrane helix</keyword>
<proteinExistence type="predicted"/>
<reference evidence="4" key="1">
    <citation type="submission" date="2016-06" db="EMBL/GenBank/DDBJ databases">
        <title>Parallel loss of symbiosis genes in relatives of nitrogen-fixing non-legume Parasponia.</title>
        <authorList>
            <person name="Van Velzen R."/>
            <person name="Holmer R."/>
            <person name="Bu F."/>
            <person name="Rutten L."/>
            <person name="Van Zeijl A."/>
            <person name="Liu W."/>
            <person name="Santuari L."/>
            <person name="Cao Q."/>
            <person name="Sharma T."/>
            <person name="Shen D."/>
            <person name="Roswanjaya Y."/>
            <person name="Wardhani T."/>
            <person name="Kalhor M.S."/>
            <person name="Jansen J."/>
            <person name="Van den Hoogen J."/>
            <person name="Gungor B."/>
            <person name="Hartog M."/>
            <person name="Hontelez J."/>
            <person name="Verver J."/>
            <person name="Yang W.-C."/>
            <person name="Schijlen E."/>
            <person name="Repin R."/>
            <person name="Schilthuizen M."/>
            <person name="Schranz E."/>
            <person name="Heidstra R."/>
            <person name="Miyata K."/>
            <person name="Fedorova E."/>
            <person name="Kohlen W."/>
            <person name="Bisseling T."/>
            <person name="Smit S."/>
            <person name="Geurts R."/>
        </authorList>
    </citation>
    <scope>NUCLEOTIDE SEQUENCE [LARGE SCALE GENOMIC DNA]</scope>
    <source>
        <strain evidence="4">cv. RG33-2</strain>
    </source>
</reference>
<sequence>MNETAEIEEEEYEAEGASGAATGTGTGTGSPKIETHWWWGAASAGQLGWGIASFRRGYAGHSNLMPLKAFAVASLFVGAAASASFAALHASGIHKVEDMMEVGANMRTGLGIRPRTRDE</sequence>
<dbReference type="OrthoDB" id="1905234at2759"/>
<accession>A0A2P5DAB7</accession>
<dbReference type="EMBL" id="JXTC01000284">
    <property type="protein sequence ID" value="PON70222.1"/>
    <property type="molecule type" value="Genomic_DNA"/>
</dbReference>
<feature type="compositionally biased region" description="Acidic residues" evidence="1">
    <location>
        <begin position="1"/>
        <end position="14"/>
    </location>
</feature>